<evidence type="ECO:0000259" key="6">
    <source>
        <dbReference type="Pfam" id="PF07993"/>
    </source>
</evidence>
<comment type="caution">
    <text evidence="7">The sequence shown here is derived from an EMBL/GenBank/DDBJ whole genome shotgun (WGS) entry which is preliminary data.</text>
</comment>
<evidence type="ECO:0000256" key="1">
    <source>
        <dbReference type="ARBA" id="ARBA00005928"/>
    </source>
</evidence>
<name>A0A8J2PHA4_9HEXA</name>
<protein>
    <recommendedName>
        <fullName evidence="4">Fatty acyl-CoA reductase</fullName>
        <ecNumber evidence="4">1.2.1.84</ecNumber>
    </recommendedName>
</protein>
<evidence type="ECO:0000256" key="2">
    <source>
        <dbReference type="ARBA" id="ARBA00022516"/>
    </source>
</evidence>
<sequence length="295" mass="33449">MFDVPHRILQTKPNTYTLTKHLAEELVNQRKSSVPVCIVRPSIVAGALSDPIPGYVDNFNAISGLLAGIMSGVVHTILCNEDFMLDVVPLDYVVNLLLAAACRLGKTSDRSSGELQIYNHSSCENPYVTTTVVTAGFDSFEKNPVGTMVWYPFVYFTHNRILNRMQNFLFHYLPACILDASAGLLGKKQVYKSLYQKLSRNVGALQYFCTGKWKFRTDNTKKLYESLSMADRKTFPFNVLAIDWDQYVFTQVDGIRKYALKDRSDPKESHRVLHRLAIFPLKPVIYLFMDGQGQP</sequence>
<keyword evidence="2 4" id="KW-0444">Lipid biosynthesis</keyword>
<evidence type="ECO:0000256" key="3">
    <source>
        <dbReference type="ARBA" id="ARBA00023098"/>
    </source>
</evidence>
<dbReference type="AlphaFoldDB" id="A0A8J2PHA4"/>
<dbReference type="Proteomes" id="UP000708208">
    <property type="component" value="Unassembled WGS sequence"/>
</dbReference>
<dbReference type="GO" id="GO:0005777">
    <property type="term" value="C:peroxisome"/>
    <property type="evidence" value="ECO:0007669"/>
    <property type="project" value="TreeGrafter"/>
</dbReference>
<reference evidence="7" key="1">
    <citation type="submission" date="2021-06" db="EMBL/GenBank/DDBJ databases">
        <authorList>
            <person name="Hodson N. C."/>
            <person name="Mongue J. A."/>
            <person name="Jaron S. K."/>
        </authorList>
    </citation>
    <scope>NUCLEOTIDE SEQUENCE</scope>
</reference>
<dbReference type="GO" id="GO:0080019">
    <property type="term" value="F:alcohol-forming very long-chain fatty acyl-CoA reductase activity"/>
    <property type="evidence" value="ECO:0007669"/>
    <property type="project" value="InterPro"/>
</dbReference>
<dbReference type="CDD" id="cd09071">
    <property type="entry name" value="FAR_C"/>
    <property type="match status" value="1"/>
</dbReference>
<comment type="function">
    <text evidence="4">Catalyzes the reduction of fatty acyl-CoA to fatty alcohols.</text>
</comment>
<proteinExistence type="inferred from homology"/>
<organism evidence="7 8">
    <name type="scientific">Allacma fusca</name>
    <dbReference type="NCBI Taxonomy" id="39272"/>
    <lineage>
        <taxon>Eukaryota</taxon>
        <taxon>Metazoa</taxon>
        <taxon>Ecdysozoa</taxon>
        <taxon>Arthropoda</taxon>
        <taxon>Hexapoda</taxon>
        <taxon>Collembola</taxon>
        <taxon>Symphypleona</taxon>
        <taxon>Sminthuridae</taxon>
        <taxon>Allacma</taxon>
    </lineage>
</organism>
<comment type="catalytic activity">
    <reaction evidence="4">
        <text>a long-chain fatty acyl-CoA + 2 NADPH + 2 H(+) = a long-chain primary fatty alcohol + 2 NADP(+) + CoA</text>
        <dbReference type="Rhea" id="RHEA:52716"/>
        <dbReference type="ChEBI" id="CHEBI:15378"/>
        <dbReference type="ChEBI" id="CHEBI:57287"/>
        <dbReference type="ChEBI" id="CHEBI:57783"/>
        <dbReference type="ChEBI" id="CHEBI:58349"/>
        <dbReference type="ChEBI" id="CHEBI:77396"/>
        <dbReference type="ChEBI" id="CHEBI:83139"/>
        <dbReference type="EC" id="1.2.1.84"/>
    </reaction>
</comment>
<dbReference type="InterPro" id="IPR033640">
    <property type="entry name" value="FAR_C"/>
</dbReference>
<dbReference type="InterPro" id="IPR026055">
    <property type="entry name" value="FAR"/>
</dbReference>
<comment type="similarity">
    <text evidence="1 4">Belongs to the fatty acyl-CoA reductase family.</text>
</comment>
<feature type="domain" description="Thioester reductase (TE)" evidence="6">
    <location>
        <begin position="9"/>
        <end position="96"/>
    </location>
</feature>
<feature type="domain" description="Fatty acyl-CoA reductase C-terminal" evidence="5">
    <location>
        <begin position="170"/>
        <end position="262"/>
    </location>
</feature>
<dbReference type="Pfam" id="PF07993">
    <property type="entry name" value="NAD_binding_4"/>
    <property type="match status" value="1"/>
</dbReference>
<evidence type="ECO:0000259" key="5">
    <source>
        <dbReference type="Pfam" id="PF03015"/>
    </source>
</evidence>
<dbReference type="InterPro" id="IPR013120">
    <property type="entry name" value="FAR_NAD-bd"/>
</dbReference>
<dbReference type="PANTHER" id="PTHR11011">
    <property type="entry name" value="MALE STERILITY PROTEIN 2-RELATED"/>
    <property type="match status" value="1"/>
</dbReference>
<evidence type="ECO:0000313" key="8">
    <source>
        <dbReference type="Proteomes" id="UP000708208"/>
    </source>
</evidence>
<keyword evidence="8" id="KW-1185">Reference proteome</keyword>
<keyword evidence="4" id="KW-0521">NADP</keyword>
<evidence type="ECO:0000256" key="4">
    <source>
        <dbReference type="RuleBase" id="RU363097"/>
    </source>
</evidence>
<dbReference type="EMBL" id="CAJVCH010333361">
    <property type="protein sequence ID" value="CAG7815005.1"/>
    <property type="molecule type" value="Genomic_DNA"/>
</dbReference>
<evidence type="ECO:0000313" key="7">
    <source>
        <dbReference type="EMBL" id="CAG7815005.1"/>
    </source>
</evidence>
<dbReference type="EC" id="1.2.1.84" evidence="4"/>
<dbReference type="OrthoDB" id="429813at2759"/>
<gene>
    <name evidence="7" type="ORF">AFUS01_LOCUS25711</name>
</gene>
<dbReference type="PANTHER" id="PTHR11011:SF116">
    <property type="entry name" value="FATTY ACYL-COA REDUCTASE CG5065-RELATED"/>
    <property type="match status" value="1"/>
</dbReference>
<accession>A0A8J2PHA4</accession>
<keyword evidence="3 4" id="KW-0443">Lipid metabolism</keyword>
<dbReference type="Pfam" id="PF03015">
    <property type="entry name" value="Sterile"/>
    <property type="match status" value="1"/>
</dbReference>
<keyword evidence="4" id="KW-0560">Oxidoreductase</keyword>
<dbReference type="GO" id="GO:0035336">
    <property type="term" value="P:long-chain fatty-acyl-CoA metabolic process"/>
    <property type="evidence" value="ECO:0007669"/>
    <property type="project" value="TreeGrafter"/>
</dbReference>
<dbReference type="GO" id="GO:0102965">
    <property type="term" value="F:alcohol-forming long-chain fatty acyl-CoA reductase activity"/>
    <property type="evidence" value="ECO:0007669"/>
    <property type="project" value="UniProtKB-EC"/>
</dbReference>